<sequence>MSTPAFNPTTLAQLISSLLPAFFAGTIFGYNYIFIPPLLLHTDDRTLALQWLSAYQFGARYVRPLATASTLSSAYLLFSVLRSSNAELTMRLSYLLGFISLPLLLAYTLMIMEPGVNGALKYKSKLLIGDKVKFQGRAKVGEEHETASEASKEWAEKTGVRELLAYGRKPSVGKFSWVNFIDAARM</sequence>
<evidence type="ECO:0000313" key="8">
    <source>
        <dbReference type="Proteomes" id="UP000192596"/>
    </source>
</evidence>
<dbReference type="Pfam" id="PF08592">
    <property type="entry name" value="Anthrone_oxy"/>
    <property type="match status" value="1"/>
</dbReference>
<keyword evidence="4 6" id="KW-0472">Membrane</keyword>
<evidence type="ECO:0000256" key="5">
    <source>
        <dbReference type="ARBA" id="ARBA00034313"/>
    </source>
</evidence>
<evidence type="ECO:0008006" key="9">
    <source>
        <dbReference type="Google" id="ProtNLM"/>
    </source>
</evidence>
<proteinExistence type="inferred from homology"/>
<comment type="subcellular location">
    <subcellularLocation>
        <location evidence="1">Membrane</location>
        <topology evidence="1">Multi-pass membrane protein</topology>
    </subcellularLocation>
</comment>
<dbReference type="PANTHER" id="PTHR35042:SF1">
    <property type="entry name" value="DUF1772-DOMAIN-CONTAINING PROTEIN"/>
    <property type="match status" value="1"/>
</dbReference>
<keyword evidence="3 6" id="KW-1133">Transmembrane helix</keyword>
<dbReference type="PANTHER" id="PTHR35042">
    <property type="entry name" value="ANTHRONE OXYGENASE ENCC"/>
    <property type="match status" value="1"/>
</dbReference>
<gene>
    <name evidence="7" type="ORF">B0A48_06243</name>
</gene>
<evidence type="ECO:0000256" key="3">
    <source>
        <dbReference type="ARBA" id="ARBA00022989"/>
    </source>
</evidence>
<comment type="caution">
    <text evidence="7">The sequence shown here is derived from an EMBL/GenBank/DDBJ whole genome shotgun (WGS) entry which is preliminary data.</text>
</comment>
<feature type="transmembrane region" description="Helical" evidence="6">
    <location>
        <begin position="93"/>
        <end position="112"/>
    </location>
</feature>
<keyword evidence="8" id="KW-1185">Reference proteome</keyword>
<dbReference type="AlphaFoldDB" id="A0A1V8TAE0"/>
<evidence type="ECO:0000256" key="2">
    <source>
        <dbReference type="ARBA" id="ARBA00022692"/>
    </source>
</evidence>
<evidence type="ECO:0000256" key="6">
    <source>
        <dbReference type="SAM" id="Phobius"/>
    </source>
</evidence>
<evidence type="ECO:0000256" key="4">
    <source>
        <dbReference type="ARBA" id="ARBA00023136"/>
    </source>
</evidence>
<dbReference type="Proteomes" id="UP000192596">
    <property type="component" value="Unassembled WGS sequence"/>
</dbReference>
<dbReference type="InterPro" id="IPR013901">
    <property type="entry name" value="Anthrone_oxy"/>
</dbReference>
<protein>
    <recommendedName>
        <fullName evidence="9">DUF4149 domain-containing protein</fullName>
    </recommendedName>
</protein>
<evidence type="ECO:0000313" key="7">
    <source>
        <dbReference type="EMBL" id="OQO08373.1"/>
    </source>
</evidence>
<dbReference type="GO" id="GO:0016020">
    <property type="term" value="C:membrane"/>
    <property type="evidence" value="ECO:0007669"/>
    <property type="project" value="UniProtKB-SubCell"/>
</dbReference>
<accession>A0A1V8TAE0</accession>
<reference evidence="8" key="1">
    <citation type="submission" date="2017-03" db="EMBL/GenBank/DDBJ databases">
        <title>Genomes of endolithic fungi from Antarctica.</title>
        <authorList>
            <person name="Coleine C."/>
            <person name="Masonjones S."/>
            <person name="Stajich J.E."/>
        </authorList>
    </citation>
    <scope>NUCLEOTIDE SEQUENCE [LARGE SCALE GENOMIC DNA]</scope>
    <source>
        <strain evidence="8">CCFEE 5527</strain>
    </source>
</reference>
<dbReference type="OrthoDB" id="5343383at2759"/>
<evidence type="ECO:0000256" key="1">
    <source>
        <dbReference type="ARBA" id="ARBA00004141"/>
    </source>
</evidence>
<dbReference type="EMBL" id="NAJO01000012">
    <property type="protein sequence ID" value="OQO08373.1"/>
    <property type="molecule type" value="Genomic_DNA"/>
</dbReference>
<name>A0A1V8TAE0_9PEZI</name>
<keyword evidence="2 6" id="KW-0812">Transmembrane</keyword>
<feature type="transmembrane region" description="Helical" evidence="6">
    <location>
        <begin position="20"/>
        <end position="40"/>
    </location>
</feature>
<comment type="similarity">
    <text evidence="5">Belongs to the anthrone oxygenase family.</text>
</comment>
<feature type="transmembrane region" description="Helical" evidence="6">
    <location>
        <begin position="61"/>
        <end position="81"/>
    </location>
</feature>
<organism evidence="7 8">
    <name type="scientific">Cryoendolithus antarcticus</name>
    <dbReference type="NCBI Taxonomy" id="1507870"/>
    <lineage>
        <taxon>Eukaryota</taxon>
        <taxon>Fungi</taxon>
        <taxon>Dikarya</taxon>
        <taxon>Ascomycota</taxon>
        <taxon>Pezizomycotina</taxon>
        <taxon>Dothideomycetes</taxon>
        <taxon>Dothideomycetidae</taxon>
        <taxon>Cladosporiales</taxon>
        <taxon>Cladosporiaceae</taxon>
        <taxon>Cryoendolithus</taxon>
    </lineage>
</organism>
<dbReference type="InParanoid" id="A0A1V8TAE0"/>